<keyword evidence="2" id="KW-0812">Transmembrane</keyword>
<comment type="subcellular location">
    <subcellularLocation>
        <location evidence="1">Membrane</location>
        <topology evidence="1">Single-pass membrane protein</topology>
    </subcellularLocation>
</comment>
<dbReference type="PANTHER" id="PTHR36985">
    <property type="entry name" value="TRANSLOCATION AND ASSEMBLY MODULE SUBUNIT TAMB"/>
    <property type="match status" value="1"/>
</dbReference>
<evidence type="ECO:0000256" key="1">
    <source>
        <dbReference type="ARBA" id="ARBA00004167"/>
    </source>
</evidence>
<reference evidence="6 7" key="1">
    <citation type="submission" date="2018-10" db="EMBL/GenBank/DDBJ databases">
        <title>Genomic Encyclopedia of Archaeal and Bacterial Type Strains, Phase II (KMG-II): from individual species to whole genera.</title>
        <authorList>
            <person name="Goeker M."/>
        </authorList>
    </citation>
    <scope>NUCLEOTIDE SEQUENCE [LARGE SCALE GENOMIC DNA]</scope>
    <source>
        <strain evidence="6 7">DSM 235</strain>
    </source>
</reference>
<dbReference type="GO" id="GO:0097347">
    <property type="term" value="C:TAM protein secretion complex"/>
    <property type="evidence" value="ECO:0007669"/>
    <property type="project" value="TreeGrafter"/>
</dbReference>
<dbReference type="GO" id="GO:0009306">
    <property type="term" value="P:protein secretion"/>
    <property type="evidence" value="ECO:0007669"/>
    <property type="project" value="InterPro"/>
</dbReference>
<dbReference type="Pfam" id="PF04357">
    <property type="entry name" value="TamB"/>
    <property type="match status" value="1"/>
</dbReference>
<keyword evidence="7" id="KW-1185">Reference proteome</keyword>
<protein>
    <submittedName>
        <fullName evidence="6">Translocation and assembly module TamB</fullName>
    </submittedName>
</protein>
<dbReference type="Proteomes" id="UP000274556">
    <property type="component" value="Unassembled WGS sequence"/>
</dbReference>
<dbReference type="GO" id="GO:0005886">
    <property type="term" value="C:plasma membrane"/>
    <property type="evidence" value="ECO:0007669"/>
    <property type="project" value="InterPro"/>
</dbReference>
<dbReference type="EMBL" id="RBXL01000001">
    <property type="protein sequence ID" value="RKT44197.1"/>
    <property type="molecule type" value="Genomic_DNA"/>
</dbReference>
<organism evidence="6 7">
    <name type="scientific">Thiocapsa rosea</name>
    <dbReference type="NCBI Taxonomy" id="69360"/>
    <lineage>
        <taxon>Bacteria</taxon>
        <taxon>Pseudomonadati</taxon>
        <taxon>Pseudomonadota</taxon>
        <taxon>Gammaproteobacteria</taxon>
        <taxon>Chromatiales</taxon>
        <taxon>Chromatiaceae</taxon>
        <taxon>Thiocapsa</taxon>
    </lineage>
</organism>
<evidence type="ECO:0000256" key="4">
    <source>
        <dbReference type="ARBA" id="ARBA00023136"/>
    </source>
</evidence>
<evidence type="ECO:0000313" key="7">
    <source>
        <dbReference type="Proteomes" id="UP000274556"/>
    </source>
</evidence>
<dbReference type="AlphaFoldDB" id="A0A495V763"/>
<dbReference type="PANTHER" id="PTHR36985:SF1">
    <property type="entry name" value="TRANSLOCATION AND ASSEMBLY MODULE SUBUNIT TAMB"/>
    <property type="match status" value="1"/>
</dbReference>
<evidence type="ECO:0000256" key="2">
    <source>
        <dbReference type="ARBA" id="ARBA00022692"/>
    </source>
</evidence>
<dbReference type="InterPro" id="IPR007452">
    <property type="entry name" value="TamB_C"/>
</dbReference>
<evidence type="ECO:0000313" key="6">
    <source>
        <dbReference type="EMBL" id="RKT44197.1"/>
    </source>
</evidence>
<accession>A0A495V763</accession>
<gene>
    <name evidence="6" type="ORF">BDD21_1574</name>
</gene>
<keyword evidence="4" id="KW-0472">Membrane</keyword>
<feature type="domain" description="Translocation and assembly module TamB C-terminal" evidence="5">
    <location>
        <begin position="832"/>
        <end position="1074"/>
    </location>
</feature>
<comment type="caution">
    <text evidence="6">The sequence shown here is derived from an EMBL/GenBank/DDBJ whole genome shotgun (WGS) entry which is preliminary data.</text>
</comment>
<evidence type="ECO:0000259" key="5">
    <source>
        <dbReference type="Pfam" id="PF04357"/>
    </source>
</evidence>
<sequence length="1161" mass="122923">MLFLLWLSATQSGLRTLLDLVTELNPERFHVGLVEGRLFGRIAASDLSIQLPTFAIRIGRIDLAWSPLRVFGGTLSIAEFRATDVDVIPSDRVRDSEDLLVLPDLLLPLSIELVSARVERLRIFTANSEGAVAVVDRAELSGRLADGLLSIERVGVVLIEPAFEAQGSGMARLTGAYPLDLDMNWELRPTRSAHLLGHTRLDGDLADLAVLSTVTGSVDLDLDLEISDPLGHPRWSGTLGLVALDLPAFDADLREVAFSGTLAIRGDRASTSVVGEIQVEPADRPALGLLTASLDLLWKDLALEIRSLDLRRIGSRMQLSARGLIDLNSSAEVASARAQSNAAGPDAPATAPAWDMHLSGTALNPAELLAAFVVDADPERWSGLLDLKVASRGRLTETGLALTAALEGLSGELRGYPVSATGDFALAEGRLAIDGFRAESGPSTLQIDGALDQSLDLRFALDSPDLASLYPGAAGRVQATGSVSGAVGSPRLQVELNAADVGFAEQGIARLSALADLDLASEGRLEIRLDGQDLLIEGRRWKHLSIRGEGRRADHRLDLSLAGDPFSVALSLAGGLEDTGSYRGEMTALRLDSLDVETWDLGRPSPFAVTWPSFAVGPLCVRHARGSGGCLEISRGADAAVTLGVALDRLDLELLAPLLPSDLLLEGDAALDGRFVANGASLEGRAAATLSTGLLRVPSTRGAGEVIRLSGTRLDIDATAGNLRGRLALPLEGLGQADVDLELTGWRLDDPIRPAQPLSGRIRARLDGLERFGDPIPQLSRLRGHLNADVALGGTISMPDLRGEVRVERGGFNVPLLGLDVSDLTLSARAASAGRIQLSGGADVGDGRLEIGGDGGFGPEGARARLRATGERLVLVDTSEYFVRVSPRLDLDATVQGAQVRGEILIPEARISPRALPAGTVRPSNDVVIKGTDRPPRYPIDLAIGLRVGDGVSLDAFGLTGSLAGNLDLIKTPGRDLSGDGQLQIRDGQYRIPTGLGIAADLVAPLSISRGQLIWVRNPIRNPGLLFLVQRGSGRTTANVRVIGTLADPQFTFFSNTDPAMSQSDAITFLATGIAPGGTAADHSAAFAFGRYIAPGTFLEYQTGLGDARNRFRLRRNLTDRIQLEAQSGASQSVDLFWSFEPARSDRQTLAPAPGDAIDRE</sequence>
<evidence type="ECO:0000256" key="3">
    <source>
        <dbReference type="ARBA" id="ARBA00022989"/>
    </source>
</evidence>
<name>A0A495V763_9GAMM</name>
<proteinExistence type="predicted"/>
<keyword evidence="3" id="KW-1133">Transmembrane helix</keyword>